<reference evidence="5 6" key="1">
    <citation type="submission" date="2016-10" db="EMBL/GenBank/DDBJ databases">
        <authorList>
            <person name="de Groot N.N."/>
        </authorList>
    </citation>
    <scope>NUCLEOTIDE SEQUENCE [LARGE SCALE GENOMIC DNA]</scope>
    <source>
        <strain evidence="5 6">DSM 5522</strain>
    </source>
</reference>
<dbReference type="EMBL" id="FOJY01000006">
    <property type="protein sequence ID" value="SFA97770.1"/>
    <property type="molecule type" value="Genomic_DNA"/>
</dbReference>
<dbReference type="AlphaFoldDB" id="A0A1I0XBP6"/>
<accession>A0A1I0XBP6</accession>
<evidence type="ECO:0000259" key="4">
    <source>
        <dbReference type="PROSITE" id="PS50893"/>
    </source>
</evidence>
<sequence length="241" mass="27818">MIRVENLEKNFGKRKILDKISLQVDLGDIYGIIGYNGVGKTTLLKTMAGIYKSDKGKVTLDDKEIYENAYCKSKCFVMTEEVSFFPQSCLDDMSKFYRGYYKNFDLEIYGNLKKAFMIDGKQKNRSFSKGMLRKAGLIIAFSVGADYIFLDEAFDGLDYLMRKWVADMIRSYVKKRKAAIIIASHNLNELENLAGKIALLDEGRFSYNGEVKNIKEKYGLSLEKFFEKERKIGEVDWNEIF</sequence>
<dbReference type="CDD" id="cd03230">
    <property type="entry name" value="ABC_DR_subfamily_A"/>
    <property type="match status" value="1"/>
</dbReference>
<evidence type="ECO:0000256" key="1">
    <source>
        <dbReference type="ARBA" id="ARBA00022448"/>
    </source>
</evidence>
<dbReference type="PROSITE" id="PS00211">
    <property type="entry name" value="ABC_TRANSPORTER_1"/>
    <property type="match status" value="1"/>
</dbReference>
<dbReference type="InterPro" id="IPR051782">
    <property type="entry name" value="ABC_Transporter_VariousFunc"/>
</dbReference>
<dbReference type="GO" id="GO:0016887">
    <property type="term" value="F:ATP hydrolysis activity"/>
    <property type="evidence" value="ECO:0007669"/>
    <property type="project" value="InterPro"/>
</dbReference>
<dbReference type="SMART" id="SM00382">
    <property type="entry name" value="AAA"/>
    <property type="match status" value="1"/>
</dbReference>
<dbReference type="InterPro" id="IPR003593">
    <property type="entry name" value="AAA+_ATPase"/>
</dbReference>
<dbReference type="SUPFAM" id="SSF52540">
    <property type="entry name" value="P-loop containing nucleoside triphosphate hydrolases"/>
    <property type="match status" value="1"/>
</dbReference>
<dbReference type="InterPro" id="IPR003439">
    <property type="entry name" value="ABC_transporter-like_ATP-bd"/>
</dbReference>
<dbReference type="PROSITE" id="PS50893">
    <property type="entry name" value="ABC_TRANSPORTER_2"/>
    <property type="match status" value="1"/>
</dbReference>
<dbReference type="Proteomes" id="UP000198838">
    <property type="component" value="Unassembled WGS sequence"/>
</dbReference>
<evidence type="ECO:0000256" key="3">
    <source>
        <dbReference type="ARBA" id="ARBA00022840"/>
    </source>
</evidence>
<feature type="domain" description="ABC transporter" evidence="4">
    <location>
        <begin position="2"/>
        <end position="227"/>
    </location>
</feature>
<dbReference type="GO" id="GO:0005524">
    <property type="term" value="F:ATP binding"/>
    <property type="evidence" value="ECO:0007669"/>
    <property type="project" value="UniProtKB-KW"/>
</dbReference>
<proteinExistence type="predicted"/>
<protein>
    <submittedName>
        <fullName evidence="5">ABC-2 type transport system ATP-binding protein</fullName>
    </submittedName>
</protein>
<keyword evidence="3 5" id="KW-0067">ATP-binding</keyword>
<organism evidence="5 6">
    <name type="scientific">Acetitomaculum ruminis DSM 5522</name>
    <dbReference type="NCBI Taxonomy" id="1120918"/>
    <lineage>
        <taxon>Bacteria</taxon>
        <taxon>Bacillati</taxon>
        <taxon>Bacillota</taxon>
        <taxon>Clostridia</taxon>
        <taxon>Lachnospirales</taxon>
        <taxon>Lachnospiraceae</taxon>
        <taxon>Acetitomaculum</taxon>
    </lineage>
</organism>
<dbReference type="InterPro" id="IPR017871">
    <property type="entry name" value="ABC_transporter-like_CS"/>
</dbReference>
<evidence type="ECO:0000256" key="2">
    <source>
        <dbReference type="ARBA" id="ARBA00022741"/>
    </source>
</evidence>
<dbReference type="Gene3D" id="3.40.50.300">
    <property type="entry name" value="P-loop containing nucleotide triphosphate hydrolases"/>
    <property type="match status" value="1"/>
</dbReference>
<dbReference type="OrthoDB" id="9804819at2"/>
<dbReference type="Pfam" id="PF00005">
    <property type="entry name" value="ABC_tran"/>
    <property type="match status" value="1"/>
</dbReference>
<dbReference type="PANTHER" id="PTHR42939">
    <property type="entry name" value="ABC TRANSPORTER ATP-BINDING PROTEIN ALBC-RELATED"/>
    <property type="match status" value="1"/>
</dbReference>
<dbReference type="PANTHER" id="PTHR42939:SF1">
    <property type="entry name" value="ABC TRANSPORTER ATP-BINDING PROTEIN ALBC-RELATED"/>
    <property type="match status" value="1"/>
</dbReference>
<keyword evidence="1" id="KW-0813">Transport</keyword>
<dbReference type="InterPro" id="IPR027417">
    <property type="entry name" value="P-loop_NTPase"/>
</dbReference>
<gene>
    <name evidence="5" type="ORF">SAMN05216249_10643</name>
</gene>
<keyword evidence="6" id="KW-1185">Reference proteome</keyword>
<name>A0A1I0XBP6_9FIRM</name>
<keyword evidence="2" id="KW-0547">Nucleotide-binding</keyword>
<dbReference type="RefSeq" id="WP_092871416.1">
    <property type="nucleotide sequence ID" value="NZ_FOJY01000006.1"/>
</dbReference>
<evidence type="ECO:0000313" key="5">
    <source>
        <dbReference type="EMBL" id="SFA97770.1"/>
    </source>
</evidence>
<dbReference type="STRING" id="1120918.SAMN05216249_10643"/>
<evidence type="ECO:0000313" key="6">
    <source>
        <dbReference type="Proteomes" id="UP000198838"/>
    </source>
</evidence>